<feature type="domain" description="Solute-binding protein family 5" evidence="5">
    <location>
        <begin position="80"/>
        <end position="431"/>
    </location>
</feature>
<dbReference type="Proteomes" id="UP000011666">
    <property type="component" value="Unassembled WGS sequence"/>
</dbReference>
<dbReference type="EMBL" id="BANX01000007">
    <property type="protein sequence ID" value="GAC67360.1"/>
    <property type="molecule type" value="Genomic_DNA"/>
</dbReference>
<accession>M0QFJ7</accession>
<organism evidence="6 7">
    <name type="scientific">Gordonia soli NBRC 108243</name>
    <dbReference type="NCBI Taxonomy" id="1223545"/>
    <lineage>
        <taxon>Bacteria</taxon>
        <taxon>Bacillati</taxon>
        <taxon>Actinomycetota</taxon>
        <taxon>Actinomycetes</taxon>
        <taxon>Mycobacteriales</taxon>
        <taxon>Gordoniaceae</taxon>
        <taxon>Gordonia</taxon>
    </lineage>
</organism>
<keyword evidence="7" id="KW-1185">Reference proteome</keyword>
<dbReference type="GO" id="GO:0043190">
    <property type="term" value="C:ATP-binding cassette (ABC) transporter complex"/>
    <property type="evidence" value="ECO:0007669"/>
    <property type="project" value="InterPro"/>
</dbReference>
<dbReference type="SUPFAM" id="SSF53850">
    <property type="entry name" value="Periplasmic binding protein-like II"/>
    <property type="match status" value="1"/>
</dbReference>
<comment type="caution">
    <text evidence="6">The sequence shown here is derived from an EMBL/GenBank/DDBJ whole genome shotgun (WGS) entry which is preliminary data.</text>
</comment>
<protein>
    <submittedName>
        <fullName evidence="6">Putative ABC transporter substrate-binding protein</fullName>
    </submittedName>
</protein>
<dbReference type="eggNOG" id="COG0747">
    <property type="taxonomic scope" value="Bacteria"/>
</dbReference>
<feature type="signal peptide" evidence="4">
    <location>
        <begin position="1"/>
        <end position="19"/>
    </location>
</feature>
<dbReference type="GO" id="GO:0015833">
    <property type="term" value="P:peptide transport"/>
    <property type="evidence" value="ECO:0007669"/>
    <property type="project" value="TreeGrafter"/>
</dbReference>
<gene>
    <name evidence="6" type="ORF">GS4_07_01090</name>
</gene>
<proteinExistence type="inferred from homology"/>
<dbReference type="InterPro" id="IPR000914">
    <property type="entry name" value="SBP_5_dom"/>
</dbReference>
<evidence type="ECO:0000256" key="2">
    <source>
        <dbReference type="ARBA" id="ARBA00022448"/>
    </source>
</evidence>
<evidence type="ECO:0000256" key="1">
    <source>
        <dbReference type="ARBA" id="ARBA00005695"/>
    </source>
</evidence>
<reference evidence="6 7" key="1">
    <citation type="submission" date="2013-01" db="EMBL/GenBank/DDBJ databases">
        <title>Whole genome shotgun sequence of Gordonia soli NBRC 108243.</title>
        <authorList>
            <person name="Isaki-Nakamura S."/>
            <person name="Hosoyama A."/>
            <person name="Tsuchikane K."/>
            <person name="Ando Y."/>
            <person name="Baba S."/>
            <person name="Ohji S."/>
            <person name="Hamada M."/>
            <person name="Tamura T."/>
            <person name="Yamazoe A."/>
            <person name="Yamazaki S."/>
            <person name="Fujita N."/>
        </authorList>
    </citation>
    <scope>NUCLEOTIDE SEQUENCE [LARGE SCALE GENOMIC DNA]</scope>
    <source>
        <strain evidence="6 7">NBRC 108243</strain>
    </source>
</reference>
<name>M0QFJ7_9ACTN</name>
<dbReference type="Gene3D" id="3.90.76.10">
    <property type="entry name" value="Dipeptide-binding Protein, Domain 1"/>
    <property type="match status" value="1"/>
</dbReference>
<dbReference type="InterPro" id="IPR039424">
    <property type="entry name" value="SBP_5"/>
</dbReference>
<dbReference type="PIRSF" id="PIRSF002741">
    <property type="entry name" value="MppA"/>
    <property type="match status" value="1"/>
</dbReference>
<dbReference type="Gene3D" id="3.40.190.10">
    <property type="entry name" value="Periplasmic binding protein-like II"/>
    <property type="match status" value="1"/>
</dbReference>
<keyword evidence="3 4" id="KW-0732">Signal</keyword>
<keyword evidence="2" id="KW-0813">Transport</keyword>
<evidence type="ECO:0000313" key="6">
    <source>
        <dbReference type="EMBL" id="GAC67360.1"/>
    </source>
</evidence>
<dbReference type="AlphaFoldDB" id="M0QFJ7"/>
<sequence>MRRSVPASLVVTAPLVVTAALVAAACSTQSSSSADQIVLAEGQELGGYNPIAGYGELGVSPIYEGLYRPQASDDRRVPDLVAALAQSAPSRIGARQWRIVLRPDVRFSDGSAFDSADVVATYRAVRDPAVASEISTHFAPIVDVAPDGPRAVTVRLSTDADPTPYLLLGIVPSERVEARPASDWSLNTAPVGTGPYRLESLEPDQAVLVARDDRRGGSPGLKRIVYSYVPDDNTRAQRVAAGEIDGANLPPRLADSLGRQPDVSVVAARSADWRNVSLPAGNAFTADPQARLAMNQGVDRNAIVADVLAGKGAPASTPVADVYGAAFEPAAQYRLDRASAATTLDRAGWLPGPDGVRTRSGVRAEFTLLYNAQDTLRRDLAVAFAAAMKPLGVAVTPRGTSWDDIDSRLGTDAVILGGGETPYSIDSQVYDTLHTRVPDSSPYANPGDFTAPGLDRLLDDARAGAPGPADDERYRQIQRIYAAQPSSVFLAFLHHTYATRDSGWRHAAPILEPHSHGVAWGPWWDLESWRR</sequence>
<dbReference type="GO" id="GO:0042597">
    <property type="term" value="C:periplasmic space"/>
    <property type="evidence" value="ECO:0007669"/>
    <property type="project" value="UniProtKB-ARBA"/>
</dbReference>
<feature type="chain" id="PRO_5039287946" evidence="4">
    <location>
        <begin position="20"/>
        <end position="531"/>
    </location>
</feature>
<dbReference type="GO" id="GO:1904680">
    <property type="term" value="F:peptide transmembrane transporter activity"/>
    <property type="evidence" value="ECO:0007669"/>
    <property type="project" value="TreeGrafter"/>
</dbReference>
<evidence type="ECO:0000256" key="4">
    <source>
        <dbReference type="SAM" id="SignalP"/>
    </source>
</evidence>
<dbReference type="Gene3D" id="3.10.105.10">
    <property type="entry name" value="Dipeptide-binding Protein, Domain 3"/>
    <property type="match status" value="1"/>
</dbReference>
<dbReference type="InterPro" id="IPR030678">
    <property type="entry name" value="Peptide/Ni-bd"/>
</dbReference>
<dbReference type="Pfam" id="PF00496">
    <property type="entry name" value="SBP_bac_5"/>
    <property type="match status" value="1"/>
</dbReference>
<evidence type="ECO:0000256" key="3">
    <source>
        <dbReference type="ARBA" id="ARBA00022729"/>
    </source>
</evidence>
<dbReference type="PANTHER" id="PTHR30290">
    <property type="entry name" value="PERIPLASMIC BINDING COMPONENT OF ABC TRANSPORTER"/>
    <property type="match status" value="1"/>
</dbReference>
<comment type="similarity">
    <text evidence="1">Belongs to the bacterial solute-binding protein 5 family.</text>
</comment>
<evidence type="ECO:0000313" key="7">
    <source>
        <dbReference type="Proteomes" id="UP000011666"/>
    </source>
</evidence>
<dbReference type="PANTHER" id="PTHR30290:SF9">
    <property type="entry name" value="OLIGOPEPTIDE-BINDING PROTEIN APPA"/>
    <property type="match status" value="1"/>
</dbReference>
<dbReference type="PROSITE" id="PS51257">
    <property type="entry name" value="PROKAR_LIPOPROTEIN"/>
    <property type="match status" value="1"/>
</dbReference>
<evidence type="ECO:0000259" key="5">
    <source>
        <dbReference type="Pfam" id="PF00496"/>
    </source>
</evidence>
<dbReference type="STRING" id="1223545.GS4_07_01090"/>
<dbReference type="RefSeq" id="WP_007618445.1">
    <property type="nucleotide sequence ID" value="NZ_BANX01000007.1"/>
</dbReference>